<evidence type="ECO:0000256" key="6">
    <source>
        <dbReference type="ARBA" id="ARBA00023277"/>
    </source>
</evidence>
<dbReference type="PANTHER" id="PTHR11113:SF14">
    <property type="entry name" value="N-ACETYLGLUCOSAMINE-6-PHOSPHATE DEACETYLASE"/>
    <property type="match status" value="1"/>
</dbReference>
<dbReference type="GO" id="GO:0008448">
    <property type="term" value="F:N-acetylglucosamine-6-phosphate deacetylase activity"/>
    <property type="evidence" value="ECO:0007669"/>
    <property type="project" value="UniProtKB-UniRule"/>
</dbReference>
<dbReference type="InterPro" id="IPR003764">
    <property type="entry name" value="GlcNAc_6-P_deAcase"/>
</dbReference>
<dbReference type="STRING" id="135651.G0NB41"/>
<dbReference type="InterPro" id="IPR006680">
    <property type="entry name" value="Amidohydro-rel"/>
</dbReference>
<evidence type="ECO:0000313" key="12">
    <source>
        <dbReference type="EMBL" id="EGT56733.1"/>
    </source>
</evidence>
<keyword evidence="13" id="KW-1185">Reference proteome</keyword>
<comment type="similarity">
    <text evidence="1 8">Belongs to the metallo-dependent hydrolases superfamily. NagA family.</text>
</comment>
<dbReference type="OrthoDB" id="10264777at2759"/>
<dbReference type="FunCoup" id="G0NB41">
    <property type="interactions" value="921"/>
</dbReference>
<dbReference type="SUPFAM" id="SSF51556">
    <property type="entry name" value="Metallo-dependent hydrolases"/>
    <property type="match status" value="1"/>
</dbReference>
<dbReference type="InterPro" id="IPR032466">
    <property type="entry name" value="Metal_Hydrolase"/>
</dbReference>
<feature type="active site" description="Proton donor/acceptor" evidence="9">
    <location>
        <position position="308"/>
    </location>
</feature>
<feature type="binding site" evidence="10">
    <location>
        <position position="156"/>
    </location>
    <ligand>
        <name>Zn(2+)</name>
        <dbReference type="ChEBI" id="CHEBI:29105"/>
    </ligand>
</feature>
<evidence type="ECO:0000256" key="10">
    <source>
        <dbReference type="PIRSR" id="PIRSR038994-3"/>
    </source>
</evidence>
<evidence type="ECO:0000256" key="2">
    <source>
        <dbReference type="ARBA" id="ARBA00011899"/>
    </source>
</evidence>
<feature type="binding site" evidence="10">
    <location>
        <position position="246"/>
    </location>
    <ligand>
        <name>Zn(2+)</name>
        <dbReference type="ChEBI" id="CHEBI:29105"/>
    </ligand>
</feature>
<feature type="binding site" evidence="10">
    <location>
        <position position="225"/>
    </location>
    <ligand>
        <name>Zn(2+)</name>
        <dbReference type="ChEBI" id="CHEBI:29105"/>
    </ligand>
</feature>
<accession>G0NB41</accession>
<dbReference type="GO" id="GO:0006046">
    <property type="term" value="P:N-acetylglucosamine catabolic process"/>
    <property type="evidence" value="ECO:0007669"/>
    <property type="project" value="TreeGrafter"/>
</dbReference>
<dbReference type="AlphaFoldDB" id="G0NB41"/>
<evidence type="ECO:0000256" key="9">
    <source>
        <dbReference type="PIRSR" id="PIRSR038994-1"/>
    </source>
</evidence>
<dbReference type="EC" id="3.5.1.25" evidence="2 8"/>
<keyword evidence="4 10" id="KW-0479">Metal-binding</keyword>
<dbReference type="PANTHER" id="PTHR11113">
    <property type="entry name" value="N-ACETYLGLUCOSAMINE-6-PHOSPHATE DEACETYLASE"/>
    <property type="match status" value="1"/>
</dbReference>
<dbReference type="OMA" id="PCRKGAH"/>
<evidence type="ECO:0000256" key="5">
    <source>
        <dbReference type="ARBA" id="ARBA00022801"/>
    </source>
</evidence>
<dbReference type="GO" id="GO:0106279">
    <property type="term" value="P:negative regulation of UDP-N-acetylglucosamine biosynthetic process"/>
    <property type="evidence" value="ECO:0007669"/>
    <property type="project" value="UniProtKB-ARBA"/>
</dbReference>
<protein>
    <recommendedName>
        <fullName evidence="3 8">N-acetylglucosamine-6-phosphate deacetylase</fullName>
        <ecNumber evidence="2 8">3.5.1.25</ecNumber>
    </recommendedName>
</protein>
<evidence type="ECO:0000256" key="7">
    <source>
        <dbReference type="ARBA" id="ARBA00047647"/>
    </source>
</evidence>
<dbReference type="CDD" id="cd00854">
    <property type="entry name" value="NagA"/>
    <property type="match status" value="1"/>
</dbReference>
<dbReference type="eggNOG" id="KOG3892">
    <property type="taxonomic scope" value="Eukaryota"/>
</dbReference>
<dbReference type="Gene3D" id="2.30.40.10">
    <property type="entry name" value="Urease, subunit C, domain 1"/>
    <property type="match status" value="1"/>
</dbReference>
<evidence type="ECO:0000256" key="8">
    <source>
        <dbReference type="PIRNR" id="PIRNR038994"/>
    </source>
</evidence>
<evidence type="ECO:0000256" key="1">
    <source>
        <dbReference type="ARBA" id="ARBA00010716"/>
    </source>
</evidence>
<dbReference type="Proteomes" id="UP000008068">
    <property type="component" value="Unassembled WGS sequence"/>
</dbReference>
<dbReference type="Gene3D" id="3.20.20.140">
    <property type="entry name" value="Metal-dependent hydrolases"/>
    <property type="match status" value="1"/>
</dbReference>
<dbReference type="GO" id="GO:0046872">
    <property type="term" value="F:metal ion binding"/>
    <property type="evidence" value="ECO:0007669"/>
    <property type="project" value="UniProtKB-KW"/>
</dbReference>
<feature type="domain" description="Amidohydrolase-related" evidence="11">
    <location>
        <begin position="72"/>
        <end position="414"/>
    </location>
</feature>
<evidence type="ECO:0000256" key="4">
    <source>
        <dbReference type="ARBA" id="ARBA00022723"/>
    </source>
</evidence>
<dbReference type="PIRSF" id="PIRSF038994">
    <property type="entry name" value="NagA"/>
    <property type="match status" value="1"/>
</dbReference>
<dbReference type="NCBIfam" id="TIGR00221">
    <property type="entry name" value="nagA"/>
    <property type="match status" value="1"/>
</dbReference>
<dbReference type="Pfam" id="PF01979">
    <property type="entry name" value="Amidohydro_1"/>
    <property type="match status" value="1"/>
</dbReference>
<dbReference type="HOGENOM" id="CLU_032482_0_2_1"/>
<comment type="cofactor">
    <cofactor evidence="10">
        <name>a divalent metal cation</name>
        <dbReference type="ChEBI" id="CHEBI:60240"/>
    </cofactor>
    <text evidence="10">Binds 1 divalent metal cation per subunit.</text>
</comment>
<dbReference type="EMBL" id="GL379856">
    <property type="protein sequence ID" value="EGT56733.1"/>
    <property type="molecule type" value="Genomic_DNA"/>
</dbReference>
<keyword evidence="5 8" id="KW-0378">Hydrolase</keyword>
<proteinExistence type="inferred from homology"/>
<reference evidence="13" key="1">
    <citation type="submission" date="2011-07" db="EMBL/GenBank/DDBJ databases">
        <authorList>
            <consortium name="Caenorhabditis brenneri Sequencing and Analysis Consortium"/>
            <person name="Wilson R.K."/>
        </authorList>
    </citation>
    <scope>NUCLEOTIDE SEQUENCE [LARGE SCALE GENOMIC DNA]</scope>
    <source>
        <strain evidence="13">PB2801</strain>
    </source>
</reference>
<gene>
    <name evidence="12" type="ORF">CAEBREN_05698</name>
</gene>
<dbReference type="FunFam" id="3.20.20.140:FF:000023">
    <property type="entry name" value="N-acetylglucosamine-6-phosphate deacetylase"/>
    <property type="match status" value="1"/>
</dbReference>
<dbReference type="InParanoid" id="G0NB41"/>
<keyword evidence="6 8" id="KW-0119">Carbohydrate metabolism</keyword>
<dbReference type="SUPFAM" id="SSF51338">
    <property type="entry name" value="Composite domain of metallo-dependent hydrolases"/>
    <property type="match status" value="1"/>
</dbReference>
<name>G0NB41_CAEBE</name>
<dbReference type="InterPro" id="IPR011059">
    <property type="entry name" value="Metal-dep_hydrolase_composite"/>
</dbReference>
<evidence type="ECO:0000259" key="11">
    <source>
        <dbReference type="Pfam" id="PF01979"/>
    </source>
</evidence>
<evidence type="ECO:0000256" key="3">
    <source>
        <dbReference type="ARBA" id="ARBA00018029"/>
    </source>
</evidence>
<dbReference type="GO" id="GO:0019262">
    <property type="term" value="P:N-acetylneuraminate catabolic process"/>
    <property type="evidence" value="ECO:0007669"/>
    <property type="project" value="UniProtKB-ARBA"/>
</dbReference>
<sequence>MEQTRIKFDSDLLNKQFVENQLVQFVNCSVLRENGLRKEHVWVRNGRILDEKSVFFEEKKLADVQIDCSGLILSPGFIDLQLNGGFGIDFSTYNSNDEDYKRGLKLVAKQLLSHGVTSFAPTVITSTPATYHTVLPLVERSNASEEGAGILGAHLEGPFICSDKRGCHPEQLVVKSLGSNPAETIEQVYGNTKNIAIVTIAPELEGAQEAIKYLVSAGATVSVGHSSAKLETGETAVMSGARMITHLFNAMQSYHHRDPGLIGLLTSSKISSAQPLFYGIISDGIHTHDSALRIAYHTNAEGLVLVTDAIAALGMSDGVHKLGTQTIHVTGLEAKLDGTNTTAGSVASMPYCIRHLIKATGCSIEFALRSATHKPATLLGITGEKGTLDVGRIADFVLIDENIDVKATFCSGSRVFLQ</sequence>
<evidence type="ECO:0000313" key="13">
    <source>
        <dbReference type="Proteomes" id="UP000008068"/>
    </source>
</evidence>
<organism evidence="13">
    <name type="scientific">Caenorhabditis brenneri</name>
    <name type="common">Nematode worm</name>
    <dbReference type="NCBI Taxonomy" id="135651"/>
    <lineage>
        <taxon>Eukaryota</taxon>
        <taxon>Metazoa</taxon>
        <taxon>Ecdysozoa</taxon>
        <taxon>Nematoda</taxon>
        <taxon>Chromadorea</taxon>
        <taxon>Rhabditida</taxon>
        <taxon>Rhabditina</taxon>
        <taxon>Rhabditomorpha</taxon>
        <taxon>Rhabditoidea</taxon>
        <taxon>Rhabditidae</taxon>
        <taxon>Peloderinae</taxon>
        <taxon>Caenorhabditis</taxon>
    </lineage>
</organism>
<comment type="catalytic activity">
    <reaction evidence="7 8">
        <text>N-acetyl-D-glucosamine 6-phosphate + H2O = D-glucosamine 6-phosphate + acetate</text>
        <dbReference type="Rhea" id="RHEA:22936"/>
        <dbReference type="ChEBI" id="CHEBI:15377"/>
        <dbReference type="ChEBI" id="CHEBI:30089"/>
        <dbReference type="ChEBI" id="CHEBI:57513"/>
        <dbReference type="ChEBI" id="CHEBI:58725"/>
        <dbReference type="EC" id="3.5.1.25"/>
    </reaction>
</comment>